<evidence type="ECO:0000256" key="2">
    <source>
        <dbReference type="SAM" id="MobiDB-lite"/>
    </source>
</evidence>
<protein>
    <submittedName>
        <fullName evidence="5">DUF4157 domain-containing protein</fullName>
    </submittedName>
</protein>
<feature type="transmembrane region" description="Helical" evidence="3">
    <location>
        <begin position="616"/>
        <end position="634"/>
    </location>
</feature>
<evidence type="ECO:0000256" key="3">
    <source>
        <dbReference type="SAM" id="Phobius"/>
    </source>
</evidence>
<keyword evidence="3" id="KW-0812">Transmembrane</keyword>
<reference evidence="6" key="1">
    <citation type="journal article" date="2019" name="Int. J. Syst. Evol. Microbiol.">
        <title>The Global Catalogue of Microorganisms (GCM) 10K type strain sequencing project: providing services to taxonomists for standard genome sequencing and annotation.</title>
        <authorList>
            <consortium name="The Broad Institute Genomics Platform"/>
            <consortium name="The Broad Institute Genome Sequencing Center for Infectious Disease"/>
            <person name="Wu L."/>
            <person name="Ma J."/>
        </authorList>
    </citation>
    <scope>NUCLEOTIDE SEQUENCE [LARGE SCALE GENOMIC DNA]</scope>
    <source>
        <strain evidence="6">KLKA75</strain>
    </source>
</reference>
<evidence type="ECO:0000313" key="5">
    <source>
        <dbReference type="EMBL" id="MFC4909623.1"/>
    </source>
</evidence>
<comment type="caution">
    <text evidence="5">The sequence shown here is derived from an EMBL/GenBank/DDBJ whole genome shotgun (WGS) entry which is preliminary data.</text>
</comment>
<keyword evidence="3" id="KW-1133">Transmembrane helix</keyword>
<accession>A0ABV9U275</accession>
<keyword evidence="3" id="KW-0472">Membrane</keyword>
<feature type="region of interest" description="Disordered" evidence="2">
    <location>
        <begin position="229"/>
        <end position="273"/>
    </location>
</feature>
<dbReference type="InterPro" id="IPR025295">
    <property type="entry name" value="eCIS_core_dom"/>
</dbReference>
<proteinExistence type="predicted"/>
<organism evidence="5 6">
    <name type="scientific">Actinomadura gamaensis</name>
    <dbReference type="NCBI Taxonomy" id="1763541"/>
    <lineage>
        <taxon>Bacteria</taxon>
        <taxon>Bacillati</taxon>
        <taxon>Actinomycetota</taxon>
        <taxon>Actinomycetes</taxon>
        <taxon>Streptosporangiales</taxon>
        <taxon>Thermomonosporaceae</taxon>
        <taxon>Actinomadura</taxon>
    </lineage>
</organism>
<feature type="compositionally biased region" description="Low complexity" evidence="2">
    <location>
        <begin position="15"/>
        <end position="33"/>
    </location>
</feature>
<feature type="domain" description="eCIS core" evidence="4">
    <location>
        <begin position="89"/>
        <end position="165"/>
    </location>
</feature>
<gene>
    <name evidence="5" type="ORF">ACFPCY_20030</name>
</gene>
<name>A0ABV9U275_9ACTN</name>
<sequence>MRDHGRPQNVERSPRAVPQAQARQAASGAGTGGPAAERLLALQRAAGNRAVARVVETGEQDAHVHDSGCGHQVQRAAVDEALRRPGRALDPGVRTEMESRLGADFSDVRVHTDAVGHAAASAVDAHAFTSGSHIVFQQGRYDTASSAGRTMLAHELTHVIQQRSGPVAGTDSGDGLKVSDPSDRFEREAEANAIRAMSATPVQDAPVHDAPVHDAPAQDTTAQHTIGAPAHGAQDAHGPGAHGARAHGSAGAGAVQRVAATARTRPVQRAAKTGVRTNWRDVGGNAKDMLDLPGQATTMPTASTVAQDFRDPDASTVAGTNGAVGGAVLSLGGAVAGAVSSGSKLYGARRDMAGALEGTAQHHRARRERNAAGGEFGQNAANTVGNATNLAGAVQSLLGVSSAVVAKSAAGGGAFTLVASLVQGVRDSRKADRARRRADALAKLLGDRDVTGADDIRKRIDILQGAKNTAAVLAELIEQQIKTRDEIADLLAKVNRLVDAPDFAPRPGLDMDPQSAQTIEALFRLRDELTQAEAELKAFETKRAEALRTQEECREALLQSMAEYAHKKNRRGVWKKGLSAASAFSAAMGGAAGLAASIAVATGAVAGAGALAATPVGWAFAGLAASLGLVLAAYKTSKFLTKRWKAAKVDEEGNERPAGERLLLTINVFRKLGPSKREVVARTLFDLAREEDTGRRAENAENAPVVEGQEILSAKGILHGLGLDWKELKAENGRDAAVELIAAKLAS</sequence>
<feature type="coiled-coil region" evidence="1">
    <location>
        <begin position="522"/>
        <end position="549"/>
    </location>
</feature>
<dbReference type="RefSeq" id="WP_378257268.1">
    <property type="nucleotide sequence ID" value="NZ_JBHSIT010000005.1"/>
</dbReference>
<dbReference type="EMBL" id="JBHSIT010000005">
    <property type="protein sequence ID" value="MFC4909623.1"/>
    <property type="molecule type" value="Genomic_DNA"/>
</dbReference>
<keyword evidence="1" id="KW-0175">Coiled coil</keyword>
<feature type="region of interest" description="Disordered" evidence="2">
    <location>
        <begin position="1"/>
        <end position="33"/>
    </location>
</feature>
<dbReference type="Pfam" id="PF13699">
    <property type="entry name" value="eCIS_core"/>
    <property type="match status" value="1"/>
</dbReference>
<evidence type="ECO:0000313" key="6">
    <source>
        <dbReference type="Proteomes" id="UP001595872"/>
    </source>
</evidence>
<keyword evidence="6" id="KW-1185">Reference proteome</keyword>
<feature type="transmembrane region" description="Helical" evidence="3">
    <location>
        <begin position="577"/>
        <end position="610"/>
    </location>
</feature>
<evidence type="ECO:0000259" key="4">
    <source>
        <dbReference type="Pfam" id="PF13699"/>
    </source>
</evidence>
<dbReference type="Proteomes" id="UP001595872">
    <property type="component" value="Unassembled WGS sequence"/>
</dbReference>
<evidence type="ECO:0000256" key="1">
    <source>
        <dbReference type="SAM" id="Coils"/>
    </source>
</evidence>
<feature type="compositionally biased region" description="Low complexity" evidence="2">
    <location>
        <begin position="236"/>
        <end position="271"/>
    </location>
</feature>